<evidence type="ECO:0000313" key="5">
    <source>
        <dbReference type="Proteomes" id="UP000776276"/>
    </source>
</evidence>
<dbReference type="Pfam" id="PF02308">
    <property type="entry name" value="MgtC"/>
    <property type="match status" value="1"/>
</dbReference>
<keyword evidence="1" id="KW-0472">Membrane</keyword>
<feature type="transmembrane region" description="Helical" evidence="1">
    <location>
        <begin position="168"/>
        <end position="186"/>
    </location>
</feature>
<feature type="transmembrane region" description="Helical" evidence="1">
    <location>
        <begin position="296"/>
        <end position="313"/>
    </location>
</feature>
<comment type="caution">
    <text evidence="4">The sequence shown here is derived from an EMBL/GenBank/DDBJ whole genome shotgun (WGS) entry which is preliminary data.</text>
</comment>
<dbReference type="PANTHER" id="PTHR39084:SF1">
    <property type="entry name" value="DUF4010 DOMAIN-CONTAINING PROTEIN"/>
    <property type="match status" value="1"/>
</dbReference>
<feature type="transmembrane region" description="Helical" evidence="1">
    <location>
        <begin position="389"/>
        <end position="407"/>
    </location>
</feature>
<sequence length="409" mass="41160">MVAGPAAAGAAGLLIGMERGWSQRALAPGRRVAGFRTFGLIGLAGGVAGLAPDMMAAALGLGVMLVLAIGYARSATADALSATTSITGMLTFAIGFAAVHVGPVPALGTAAATFILLSARRSMHALLRGLSETEVEAVARFVLVALVILPLLPDADYGPYGAWNPRRIWMVVVLVAALSFAGYVAARRLGSDHGIVVVALAGAMVSSTAVTADYARRLRGEPEARGALTAGIALASIVMFVRVQVLTAALAPRALPALALAMAPATVVATGLALFVWRRQRATASAAVKLGNPFDFAPALLLAGLVAILSVVARWAQATFGGEGLAVALGLTGMMDVDAAVMALAGLPDSALDGATAGMVLAVPVLTNTAVKGAMTIAIAGWREGGRAAAPLFAALVASLLGLAFTLPR</sequence>
<proteinExistence type="predicted"/>
<evidence type="ECO:0000259" key="2">
    <source>
        <dbReference type="Pfam" id="PF02308"/>
    </source>
</evidence>
<feature type="domain" description="MgtC/SapB/SrpB/YhiD N-terminal" evidence="2">
    <location>
        <begin position="7"/>
        <end position="125"/>
    </location>
</feature>
<dbReference type="InterPro" id="IPR049177">
    <property type="entry name" value="MgtC_SapB_SrpB_YhiD_N"/>
</dbReference>
<keyword evidence="1" id="KW-1133">Transmembrane helix</keyword>
<feature type="transmembrane region" description="Helical" evidence="1">
    <location>
        <begin position="40"/>
        <end position="72"/>
    </location>
</feature>
<feature type="transmembrane region" description="Helical" evidence="1">
    <location>
        <begin position="359"/>
        <end position="382"/>
    </location>
</feature>
<dbReference type="RefSeq" id="WP_216323008.1">
    <property type="nucleotide sequence ID" value="NZ_JAHKRT010000003.1"/>
</dbReference>
<evidence type="ECO:0000313" key="4">
    <source>
        <dbReference type="EMBL" id="MBU3077867.1"/>
    </source>
</evidence>
<feature type="transmembrane region" description="Helical" evidence="1">
    <location>
        <begin position="325"/>
        <end position="347"/>
    </location>
</feature>
<protein>
    <submittedName>
        <fullName evidence="4">MgtC/SapB family protein</fullName>
    </submittedName>
</protein>
<feature type="transmembrane region" description="Helical" evidence="1">
    <location>
        <begin position="224"/>
        <end position="243"/>
    </location>
</feature>
<feature type="transmembrane region" description="Helical" evidence="1">
    <location>
        <begin position="193"/>
        <end position="212"/>
    </location>
</feature>
<name>A0ABS6BHT1_9SPHN</name>
<evidence type="ECO:0000256" key="1">
    <source>
        <dbReference type="SAM" id="Phobius"/>
    </source>
</evidence>
<evidence type="ECO:0000259" key="3">
    <source>
        <dbReference type="Pfam" id="PF13194"/>
    </source>
</evidence>
<dbReference type="PANTHER" id="PTHR39084">
    <property type="entry name" value="MEMBRANE PROTEIN-RELATED"/>
    <property type="match status" value="1"/>
</dbReference>
<dbReference type="EMBL" id="JAHKRT010000003">
    <property type="protein sequence ID" value="MBU3077867.1"/>
    <property type="molecule type" value="Genomic_DNA"/>
</dbReference>
<dbReference type="Pfam" id="PF13194">
    <property type="entry name" value="DUF4010"/>
    <property type="match status" value="1"/>
</dbReference>
<accession>A0ABS6BHT1</accession>
<dbReference type="InterPro" id="IPR025105">
    <property type="entry name" value="DUF4010"/>
</dbReference>
<reference evidence="4 5" key="1">
    <citation type="submission" date="2021-06" db="EMBL/GenBank/DDBJ databases">
        <title>Sphingomonas sp. XMGL2, whole genome shotgun sequencing project.</title>
        <authorList>
            <person name="Zhao G."/>
            <person name="Shen L."/>
        </authorList>
    </citation>
    <scope>NUCLEOTIDE SEQUENCE [LARGE SCALE GENOMIC DNA]</scope>
    <source>
        <strain evidence="4 5">XMGL2</strain>
    </source>
</reference>
<organism evidence="4 5">
    <name type="scientific">Sphingomonas quercus</name>
    <dbReference type="NCBI Taxonomy" id="2842451"/>
    <lineage>
        <taxon>Bacteria</taxon>
        <taxon>Pseudomonadati</taxon>
        <taxon>Pseudomonadota</taxon>
        <taxon>Alphaproteobacteria</taxon>
        <taxon>Sphingomonadales</taxon>
        <taxon>Sphingomonadaceae</taxon>
        <taxon>Sphingomonas</taxon>
    </lineage>
</organism>
<gene>
    <name evidence="4" type="ORF">KOF26_08325</name>
</gene>
<keyword evidence="1" id="KW-0812">Transmembrane</keyword>
<keyword evidence="5" id="KW-1185">Reference proteome</keyword>
<feature type="domain" description="DUF4010" evidence="3">
    <location>
        <begin position="173"/>
        <end position="379"/>
    </location>
</feature>
<dbReference type="Proteomes" id="UP000776276">
    <property type="component" value="Unassembled WGS sequence"/>
</dbReference>
<feature type="transmembrane region" description="Helical" evidence="1">
    <location>
        <begin position="255"/>
        <end position="276"/>
    </location>
</feature>